<keyword evidence="10 12" id="KW-0472">Membrane</keyword>
<dbReference type="Proteomes" id="UP001162802">
    <property type="component" value="Unassembled WGS sequence"/>
</dbReference>
<dbReference type="EMBL" id="JALHAT010000008">
    <property type="protein sequence ID" value="MCJ1960542.1"/>
    <property type="molecule type" value="Genomic_DNA"/>
</dbReference>
<dbReference type="PANTHER" id="PTHR32552:SF81">
    <property type="entry name" value="TONB-DEPENDENT OUTER MEMBRANE RECEPTOR"/>
    <property type="match status" value="1"/>
</dbReference>
<feature type="domain" description="TonB-dependent receptor-like beta-barrel" evidence="16">
    <location>
        <begin position="265"/>
        <end position="731"/>
    </location>
</feature>
<evidence type="ECO:0000256" key="13">
    <source>
        <dbReference type="PROSITE-ProRule" id="PRU10144"/>
    </source>
</evidence>
<keyword evidence="9 14" id="KW-0798">TonB box</keyword>
<dbReference type="SUPFAM" id="SSF56935">
    <property type="entry name" value="Porins"/>
    <property type="match status" value="1"/>
</dbReference>
<evidence type="ECO:0000256" key="2">
    <source>
        <dbReference type="ARBA" id="ARBA00022448"/>
    </source>
</evidence>
<evidence type="ECO:0000259" key="17">
    <source>
        <dbReference type="Pfam" id="PF07715"/>
    </source>
</evidence>
<dbReference type="Pfam" id="PF00593">
    <property type="entry name" value="TonB_dep_Rec_b-barrel"/>
    <property type="match status" value="1"/>
</dbReference>
<dbReference type="Pfam" id="PF07715">
    <property type="entry name" value="Plug"/>
    <property type="match status" value="1"/>
</dbReference>
<reference evidence="18" key="1">
    <citation type="submission" date="2022-03" db="EMBL/GenBank/DDBJ databases">
        <title>Identification of a novel bacterium isolated from mangrove sediments.</title>
        <authorList>
            <person name="Pan X."/>
        </authorList>
    </citation>
    <scope>NUCLEOTIDE SEQUENCE</scope>
    <source>
        <strain evidence="18">B2637</strain>
    </source>
</reference>
<dbReference type="InterPro" id="IPR000531">
    <property type="entry name" value="Beta-barrel_TonB"/>
</dbReference>
<dbReference type="InterPro" id="IPR036942">
    <property type="entry name" value="Beta-barrel_TonB_sf"/>
</dbReference>
<dbReference type="InterPro" id="IPR012910">
    <property type="entry name" value="Plug_dom"/>
</dbReference>
<dbReference type="CDD" id="cd01347">
    <property type="entry name" value="ligand_gated_channel"/>
    <property type="match status" value="1"/>
</dbReference>
<dbReference type="PROSITE" id="PS52016">
    <property type="entry name" value="TONB_DEPENDENT_REC_3"/>
    <property type="match status" value="1"/>
</dbReference>
<sequence length="768" mass="83111">MFTNTTTTLSARAMGRSLFTAASLIALAWAPQASAQEQAATNGDTIVGADIVVTALKRSSSIQETPISISAVTGETMANSGVQDIADLAASAPGLSFVDGGPSQRRVVIRGIQGSGEPMIGTYYDETPVTGMIGAGNDAGGSTPELKLFDVERVEVLRGPQGTLYGAGSMGGTLRIIYNKPDLTGLGSAVDASLSNTRYGGWNYDASAMLNVPLATDKVGVRVVGFYKRQDGYIDNTALGIDDINVLKSYGGRLMLRMQPSDRWTFDVTTFLNRTRTDTPLWTQEAGKFNSDAYTRQPIVDDTELYSIASTYEFDFATFVASGSYMHRELSSASDVSRFMQAQRSEGRCAALVGGGSPCSDSQLTDYYDLVDWQSYSVLYPQQEMDAWTGELRLSSNTTGILDWTIGGFWSDRNIAVWNPQVNTNRVSGEIMRPLQVVTGRHIDDSLTQLAGYGEVTLHPFEGAQLTGGARYFHYDKDIVGYTDVPSILVGARITPPTAVDSTENGWVFRFNGSYEFTPDVMLYAEASQGYRPGGANQVLGLDAALTGYNSDSLWNYEVGLKTSWFNRAVLFNIDAYWIDWSDMQVTQRTPNGAFSYLGNAGKATVKGVEAEVNAMLLDGLSLQGNVTYTDATLAEDQNTGATATSGLKGDRIPYVPKWMGGASAQYDWSLTDSLGGMARVDFNYVGGSWSDFRRNYTFAREVEDYALVNARLGVEGPGQSWGAYLYVTNLLDATAITRASSSAIARGRTLVSSATPRTIGVNVRQKF</sequence>
<feature type="short sequence motif" description="TonB C-terminal box" evidence="13">
    <location>
        <begin position="751"/>
        <end position="768"/>
    </location>
</feature>
<evidence type="ECO:0000256" key="3">
    <source>
        <dbReference type="ARBA" id="ARBA00022452"/>
    </source>
</evidence>
<keyword evidence="18" id="KW-0675">Receptor</keyword>
<evidence type="ECO:0000256" key="9">
    <source>
        <dbReference type="ARBA" id="ARBA00023077"/>
    </source>
</evidence>
<gene>
    <name evidence="18" type="ORF">MTR65_07620</name>
</gene>
<keyword evidence="3 12" id="KW-1134">Transmembrane beta strand</keyword>
<keyword evidence="5 12" id="KW-0812">Transmembrane</keyword>
<dbReference type="InterPro" id="IPR010917">
    <property type="entry name" value="TonB_rcpt_CS"/>
</dbReference>
<evidence type="ECO:0000256" key="8">
    <source>
        <dbReference type="ARBA" id="ARBA00023065"/>
    </source>
</evidence>
<protein>
    <submittedName>
        <fullName evidence="18">TonB-dependent receptor</fullName>
    </submittedName>
</protein>
<keyword evidence="7" id="KW-0408">Iron</keyword>
<evidence type="ECO:0000256" key="14">
    <source>
        <dbReference type="RuleBase" id="RU003357"/>
    </source>
</evidence>
<evidence type="ECO:0000256" key="5">
    <source>
        <dbReference type="ARBA" id="ARBA00022692"/>
    </source>
</evidence>
<keyword evidence="2 12" id="KW-0813">Transport</keyword>
<organism evidence="18 19">
    <name type="scientific">Novosphingobium mangrovi</name>
    <name type="common">ex Hu et al. 2023</name>
    <dbReference type="NCBI Taxonomy" id="2930094"/>
    <lineage>
        <taxon>Bacteria</taxon>
        <taxon>Pseudomonadati</taxon>
        <taxon>Pseudomonadota</taxon>
        <taxon>Alphaproteobacteria</taxon>
        <taxon>Sphingomonadales</taxon>
        <taxon>Sphingomonadaceae</taxon>
        <taxon>Novosphingobium</taxon>
    </lineage>
</organism>
<evidence type="ECO:0000256" key="7">
    <source>
        <dbReference type="ARBA" id="ARBA00023004"/>
    </source>
</evidence>
<evidence type="ECO:0000256" key="10">
    <source>
        <dbReference type="ARBA" id="ARBA00023136"/>
    </source>
</evidence>
<name>A0ABT0ABG3_9SPHN</name>
<evidence type="ECO:0000313" key="18">
    <source>
        <dbReference type="EMBL" id="MCJ1960542.1"/>
    </source>
</evidence>
<keyword evidence="11 12" id="KW-0998">Cell outer membrane</keyword>
<dbReference type="PROSITE" id="PS01156">
    <property type="entry name" value="TONB_DEPENDENT_REC_2"/>
    <property type="match status" value="1"/>
</dbReference>
<keyword evidence="4" id="KW-0410">Iron transport</keyword>
<evidence type="ECO:0000256" key="6">
    <source>
        <dbReference type="ARBA" id="ARBA00022729"/>
    </source>
</evidence>
<evidence type="ECO:0000256" key="1">
    <source>
        <dbReference type="ARBA" id="ARBA00004571"/>
    </source>
</evidence>
<dbReference type="Gene3D" id="2.40.170.20">
    <property type="entry name" value="TonB-dependent receptor, beta-barrel domain"/>
    <property type="match status" value="1"/>
</dbReference>
<keyword evidence="6 15" id="KW-0732">Signal</keyword>
<dbReference type="InterPro" id="IPR039426">
    <property type="entry name" value="TonB-dep_rcpt-like"/>
</dbReference>
<evidence type="ECO:0000256" key="12">
    <source>
        <dbReference type="PROSITE-ProRule" id="PRU01360"/>
    </source>
</evidence>
<feature type="signal peptide" evidence="15">
    <location>
        <begin position="1"/>
        <end position="35"/>
    </location>
</feature>
<evidence type="ECO:0000256" key="11">
    <source>
        <dbReference type="ARBA" id="ARBA00023237"/>
    </source>
</evidence>
<dbReference type="RefSeq" id="WP_243798762.1">
    <property type="nucleotide sequence ID" value="NZ_JALHAT010000008.1"/>
</dbReference>
<comment type="caution">
    <text evidence="18">The sequence shown here is derived from an EMBL/GenBank/DDBJ whole genome shotgun (WGS) entry which is preliminary data.</text>
</comment>
<feature type="domain" description="TonB-dependent receptor plug" evidence="17">
    <location>
        <begin position="62"/>
        <end position="173"/>
    </location>
</feature>
<comment type="similarity">
    <text evidence="12 14">Belongs to the TonB-dependent receptor family.</text>
</comment>
<dbReference type="PANTHER" id="PTHR32552">
    <property type="entry name" value="FERRICHROME IRON RECEPTOR-RELATED"/>
    <property type="match status" value="1"/>
</dbReference>
<evidence type="ECO:0000256" key="4">
    <source>
        <dbReference type="ARBA" id="ARBA00022496"/>
    </source>
</evidence>
<evidence type="ECO:0000256" key="15">
    <source>
        <dbReference type="SAM" id="SignalP"/>
    </source>
</evidence>
<evidence type="ECO:0000259" key="16">
    <source>
        <dbReference type="Pfam" id="PF00593"/>
    </source>
</evidence>
<accession>A0ABT0ABG3</accession>
<keyword evidence="8" id="KW-0406">Ion transport</keyword>
<comment type="subcellular location">
    <subcellularLocation>
        <location evidence="1 12">Cell outer membrane</location>
        <topology evidence="1 12">Multi-pass membrane protein</topology>
    </subcellularLocation>
</comment>
<keyword evidence="19" id="KW-1185">Reference proteome</keyword>
<feature type="chain" id="PRO_5046978470" evidence="15">
    <location>
        <begin position="36"/>
        <end position="768"/>
    </location>
</feature>
<evidence type="ECO:0000313" key="19">
    <source>
        <dbReference type="Proteomes" id="UP001162802"/>
    </source>
</evidence>
<proteinExistence type="inferred from homology"/>